<accession>A0A226WVG1</accession>
<reference evidence="2" key="1">
    <citation type="submission" date="2017-01" db="EMBL/GenBank/DDBJ databases">
        <title>Genome Analysis of Deinococcus marmoris KOPRI26562.</title>
        <authorList>
            <person name="Kim J.H."/>
            <person name="Oh H.-M."/>
        </authorList>
    </citation>
    <scope>NUCLEOTIDE SEQUENCE [LARGE SCALE GENOMIC DNA]</scope>
    <source>
        <strain evidence="2">PAMC 26633</strain>
    </source>
</reference>
<dbReference type="EMBL" id="MTHB01000191">
    <property type="protein sequence ID" value="OXC75162.1"/>
    <property type="molecule type" value="Genomic_DNA"/>
</dbReference>
<organism evidence="1 2">
    <name type="scientific">Caballeronia sordidicola</name>
    <name type="common">Burkholderia sordidicola</name>
    <dbReference type="NCBI Taxonomy" id="196367"/>
    <lineage>
        <taxon>Bacteria</taxon>
        <taxon>Pseudomonadati</taxon>
        <taxon>Pseudomonadota</taxon>
        <taxon>Betaproteobacteria</taxon>
        <taxon>Burkholderiales</taxon>
        <taxon>Burkholderiaceae</taxon>
        <taxon>Caballeronia</taxon>
    </lineage>
</organism>
<proteinExistence type="predicted"/>
<name>A0A226WVG1_CABSO</name>
<sequence>MNLQMERPLAELRVLDSSGLSKSVAMTFLIIKKRQVFGSVTPICP</sequence>
<dbReference type="Proteomes" id="UP000214720">
    <property type="component" value="Unassembled WGS sequence"/>
</dbReference>
<comment type="caution">
    <text evidence="1">The sequence shown here is derived from an EMBL/GenBank/DDBJ whole genome shotgun (WGS) entry which is preliminary data.</text>
</comment>
<protein>
    <submittedName>
        <fullName evidence="1">Uncharacterized protein</fullName>
    </submittedName>
</protein>
<evidence type="ECO:0000313" key="2">
    <source>
        <dbReference type="Proteomes" id="UP000214720"/>
    </source>
</evidence>
<gene>
    <name evidence="1" type="ORF">BSU04_28925</name>
</gene>
<evidence type="ECO:0000313" key="1">
    <source>
        <dbReference type="EMBL" id="OXC75162.1"/>
    </source>
</evidence>
<dbReference type="AlphaFoldDB" id="A0A226WVG1"/>